<dbReference type="InterPro" id="IPR053271">
    <property type="entry name" value="DDT_domain"/>
</dbReference>
<feature type="compositionally biased region" description="Basic and acidic residues" evidence="5">
    <location>
        <begin position="320"/>
        <end position="329"/>
    </location>
</feature>
<organism evidence="8 9">
    <name type="scientific">Adiantum capillus-veneris</name>
    <name type="common">Maidenhair fern</name>
    <dbReference type="NCBI Taxonomy" id="13818"/>
    <lineage>
        <taxon>Eukaryota</taxon>
        <taxon>Viridiplantae</taxon>
        <taxon>Streptophyta</taxon>
        <taxon>Embryophyta</taxon>
        <taxon>Tracheophyta</taxon>
        <taxon>Polypodiopsida</taxon>
        <taxon>Polypodiidae</taxon>
        <taxon>Polypodiales</taxon>
        <taxon>Pteridineae</taxon>
        <taxon>Pteridaceae</taxon>
        <taxon>Vittarioideae</taxon>
        <taxon>Adiantum</taxon>
    </lineage>
</organism>
<feature type="compositionally biased region" description="Polar residues" evidence="5">
    <location>
        <begin position="583"/>
        <end position="595"/>
    </location>
</feature>
<reference evidence="8" key="1">
    <citation type="submission" date="2021-01" db="EMBL/GenBank/DDBJ databases">
        <title>Adiantum capillus-veneris genome.</title>
        <authorList>
            <person name="Fang Y."/>
            <person name="Liao Q."/>
        </authorList>
    </citation>
    <scope>NUCLEOTIDE SEQUENCE</scope>
    <source>
        <strain evidence="8">H3</strain>
        <tissue evidence="8">Leaf</tissue>
    </source>
</reference>
<dbReference type="Pfam" id="PF15613">
    <property type="entry name" value="WSD"/>
    <property type="match status" value="1"/>
</dbReference>
<dbReference type="InterPro" id="IPR018501">
    <property type="entry name" value="DDT_dom"/>
</dbReference>
<gene>
    <name evidence="8" type="ORF">GOP47_0004250</name>
</gene>
<evidence type="ECO:0000256" key="5">
    <source>
        <dbReference type="SAM" id="MobiDB-lite"/>
    </source>
</evidence>
<feature type="region of interest" description="Disordered" evidence="5">
    <location>
        <begin position="772"/>
        <end position="797"/>
    </location>
</feature>
<evidence type="ECO:0000313" key="9">
    <source>
        <dbReference type="Proteomes" id="UP000886520"/>
    </source>
</evidence>
<dbReference type="InterPro" id="IPR028942">
    <property type="entry name" value="WHIM1_dom"/>
</dbReference>
<feature type="domain" description="DDT" evidence="6">
    <location>
        <begin position="371"/>
        <end position="432"/>
    </location>
</feature>
<dbReference type="AlphaFoldDB" id="A0A9D4ZPD9"/>
<keyword evidence="9" id="KW-1185">Reference proteome</keyword>
<dbReference type="InterPro" id="IPR028941">
    <property type="entry name" value="WHIM2_dom"/>
</dbReference>
<keyword evidence="2" id="KW-0175">Coiled coil</keyword>
<dbReference type="OrthoDB" id="332390at2759"/>
<evidence type="ECO:0000256" key="4">
    <source>
        <dbReference type="PROSITE-ProRule" id="PRU00475"/>
    </source>
</evidence>
<proteinExistence type="predicted"/>
<evidence type="ECO:0000259" key="6">
    <source>
        <dbReference type="PROSITE" id="PS50827"/>
    </source>
</evidence>
<feature type="region of interest" description="Disordered" evidence="5">
    <location>
        <begin position="519"/>
        <end position="615"/>
    </location>
</feature>
<feature type="compositionally biased region" description="Polar residues" evidence="5">
    <location>
        <begin position="545"/>
        <end position="554"/>
    </location>
</feature>
<feature type="compositionally biased region" description="Basic and acidic residues" evidence="5">
    <location>
        <begin position="261"/>
        <end position="294"/>
    </location>
</feature>
<feature type="compositionally biased region" description="Basic and acidic residues" evidence="5">
    <location>
        <begin position="519"/>
        <end position="538"/>
    </location>
</feature>
<feature type="region of interest" description="Disordered" evidence="5">
    <location>
        <begin position="252"/>
        <end position="329"/>
    </location>
</feature>
<protein>
    <recommendedName>
        <fullName evidence="10">DDT domain-containing protein</fullName>
    </recommendedName>
</protein>
<dbReference type="Proteomes" id="UP000886520">
    <property type="component" value="Chromosome 4"/>
</dbReference>
<dbReference type="PROSITE" id="PS50827">
    <property type="entry name" value="DDT"/>
    <property type="match status" value="1"/>
</dbReference>
<feature type="domain" description="WAC" evidence="7">
    <location>
        <begin position="22"/>
        <end position="127"/>
    </location>
</feature>
<comment type="caution">
    <text evidence="8">The sequence shown here is derived from an EMBL/GenBank/DDBJ whole genome shotgun (WGS) entry which is preliminary data.</text>
</comment>
<name>A0A9D4ZPD9_ADICA</name>
<dbReference type="GO" id="GO:0000785">
    <property type="term" value="C:chromatin"/>
    <property type="evidence" value="ECO:0007669"/>
    <property type="project" value="UniProtKB-ARBA"/>
</dbReference>
<dbReference type="Pfam" id="PF02791">
    <property type="entry name" value="DDT"/>
    <property type="match status" value="1"/>
</dbReference>
<feature type="compositionally biased region" description="Low complexity" evidence="5">
    <location>
        <begin position="568"/>
        <end position="582"/>
    </location>
</feature>
<evidence type="ECO:0000259" key="7">
    <source>
        <dbReference type="PROSITE" id="PS51136"/>
    </source>
</evidence>
<feature type="compositionally biased region" description="Basic and acidic residues" evidence="5">
    <location>
        <begin position="555"/>
        <end position="567"/>
    </location>
</feature>
<dbReference type="Pfam" id="PF15612">
    <property type="entry name" value="WHIM1"/>
    <property type="match status" value="1"/>
</dbReference>
<dbReference type="EMBL" id="JABFUD020000004">
    <property type="protein sequence ID" value="KAI5081067.1"/>
    <property type="molecule type" value="Genomic_DNA"/>
</dbReference>
<accession>A0A9D4ZPD9</accession>
<dbReference type="GO" id="GO:0005634">
    <property type="term" value="C:nucleus"/>
    <property type="evidence" value="ECO:0007669"/>
    <property type="project" value="UniProtKB-SubCell"/>
</dbReference>
<dbReference type="PANTHER" id="PTHR15546">
    <property type="entry name" value="BROMODOMAIN ADJACENT TO ZINC FINGER DOMAIN, 2A"/>
    <property type="match status" value="1"/>
</dbReference>
<dbReference type="SMART" id="SM00571">
    <property type="entry name" value="DDT"/>
    <property type="match status" value="1"/>
</dbReference>
<dbReference type="PROSITE" id="PS51136">
    <property type="entry name" value="WAC"/>
    <property type="match status" value="1"/>
</dbReference>
<dbReference type="InterPro" id="IPR013136">
    <property type="entry name" value="WSTF_Acf1_Cbp146"/>
</dbReference>
<dbReference type="PANTHER" id="PTHR15546:SF2">
    <property type="entry name" value="DDT DOMAIN-CONTAINING PROTEIN DDB_G0282237"/>
    <property type="match status" value="1"/>
</dbReference>
<sequence length="797" mass="91287">MPLLKRKAYNLSRPPNNLKAKDLVFQVRFTKEIFTDYEEYLKHINLYKQRVWTCKVTGKSNLTYEEALESECKATEKVQQFPREFIGPVLQLVQFSMLRLEDLVSAILKAFKDQFVPGEEVLCIKGNTTMPCKVLQVIDGEAPEAGCSYEVKLIDNDRNVDGSSIESTSSLVRKKLPFTRALVKSFIRESVKDNASRNSQTPLVVLDKLCEKFGITTTPPEELKKFFLKQEQVEEELKEEIAQPLIALMELETHSKKRPKKVEGEPEGSKGKRQKKAVDREDESKASKKQKALDTETDSQANKKQKRIDAGQVGEGEVAPSKEDKSKGKAESVVKVVPIKYPIEDTLVQPSSSEPPLTERPAWSSDFVLPMHCTGSLLMVWNFCSLFGKVIRLSPFSLEEFEKALECSDADPILLREAHHAFIKLILEDLSVLESFQGRRKRKVKVTIQSWKDDLADILELGGFEKLAVHSSTIRKGDYMQLEPSAKLDILCNLVECALNSTAVREQLDVYIEEKQAIASQKRKEELEESKKDKEAQEMLKQAQLAGTDSTDTAKNQKEEVEAREDGSSSSGADSDNEGNNSEKLYSNGLPNGTHENGDGEDATSVSARSRQLALKRKAELKQVEDLEKEKKRMEEHKKLQEIRKVKFEAVKERKLQEKKMIEMQKRQEHLEREIEKRVIRTHPLGKDRDHNRYWFFPREGRIFVEDKDMSNWGYYSAKEELEALYGSLNPKGIRERGLQRQLEKHYNKISDALQKRTKEITQRIALEDSFVRRSSRSKAGPQQTLEVTYRNKYRTS</sequence>
<evidence type="ECO:0008006" key="10">
    <source>
        <dbReference type="Google" id="ProtNLM"/>
    </source>
</evidence>
<comment type="subcellular location">
    <subcellularLocation>
        <location evidence="1 4">Nucleus</location>
    </subcellularLocation>
</comment>
<keyword evidence="3 4" id="KW-0539">Nucleus</keyword>
<evidence type="ECO:0000313" key="8">
    <source>
        <dbReference type="EMBL" id="KAI5081067.1"/>
    </source>
</evidence>
<evidence type="ECO:0000256" key="3">
    <source>
        <dbReference type="ARBA" id="ARBA00023242"/>
    </source>
</evidence>
<dbReference type="Pfam" id="PF10537">
    <property type="entry name" value="WAC_Acf1_DNA_bd"/>
    <property type="match status" value="1"/>
</dbReference>
<evidence type="ECO:0000256" key="2">
    <source>
        <dbReference type="ARBA" id="ARBA00023054"/>
    </source>
</evidence>
<evidence type="ECO:0000256" key="1">
    <source>
        <dbReference type="ARBA" id="ARBA00004123"/>
    </source>
</evidence>